<feature type="chain" id="PRO_5005466772" evidence="2">
    <location>
        <begin position="41"/>
        <end position="108"/>
    </location>
</feature>
<dbReference type="EMBL" id="CP012333">
    <property type="protein sequence ID" value="AKV01919.1"/>
    <property type="molecule type" value="Genomic_DNA"/>
</dbReference>
<evidence type="ECO:0000256" key="2">
    <source>
        <dbReference type="SAM" id="SignalP"/>
    </source>
</evidence>
<name>A0A0K1Q865_9BACT</name>
<accession>A0A0K1Q865</accession>
<reference evidence="3 4" key="1">
    <citation type="submission" date="2015-08" db="EMBL/GenBank/DDBJ databases">
        <authorList>
            <person name="Babu N.S."/>
            <person name="Beckwith C.J."/>
            <person name="Beseler K.G."/>
            <person name="Brison A."/>
            <person name="Carone J.V."/>
            <person name="Caskin T.P."/>
            <person name="Diamond M."/>
            <person name="Durham M.E."/>
            <person name="Foxe J.M."/>
            <person name="Go M."/>
            <person name="Henderson B.A."/>
            <person name="Jones I.B."/>
            <person name="McGettigan J.A."/>
            <person name="Micheletti S.J."/>
            <person name="Nasrallah M.E."/>
            <person name="Ortiz D."/>
            <person name="Piller C.R."/>
            <person name="Privatt S.R."/>
            <person name="Schneider S.L."/>
            <person name="Sharp S."/>
            <person name="Smith T.C."/>
            <person name="Stanton J.D."/>
            <person name="Ullery H.E."/>
            <person name="Wilson R.J."/>
            <person name="Serrano M.G."/>
            <person name="Buck G."/>
            <person name="Lee V."/>
            <person name="Wang Y."/>
            <person name="Carvalho R."/>
            <person name="Voegtly L."/>
            <person name="Shi R."/>
            <person name="Duckworth R."/>
            <person name="Johnson A."/>
            <person name="Loviza R."/>
            <person name="Walstead R."/>
            <person name="Shah Z."/>
            <person name="Kiflezghi M."/>
            <person name="Wade K."/>
            <person name="Ball S.L."/>
            <person name="Bradley K.W."/>
            <person name="Asai D.J."/>
            <person name="Bowman C.A."/>
            <person name="Russell D.A."/>
            <person name="Pope W.H."/>
            <person name="Jacobs-Sera D."/>
            <person name="Hendrix R.W."/>
            <person name="Hatfull G.F."/>
        </authorList>
    </citation>
    <scope>NUCLEOTIDE SEQUENCE [LARGE SCALE GENOMIC DNA]</scope>
    <source>
        <strain evidence="3 4">DSM 27648</strain>
    </source>
</reference>
<evidence type="ECO:0000256" key="1">
    <source>
        <dbReference type="SAM" id="MobiDB-lite"/>
    </source>
</evidence>
<organism evidence="3 4">
    <name type="scientific">Labilithrix luteola</name>
    <dbReference type="NCBI Taxonomy" id="1391654"/>
    <lineage>
        <taxon>Bacteria</taxon>
        <taxon>Pseudomonadati</taxon>
        <taxon>Myxococcota</taxon>
        <taxon>Polyangia</taxon>
        <taxon>Polyangiales</taxon>
        <taxon>Labilitrichaceae</taxon>
        <taxon>Labilithrix</taxon>
    </lineage>
</organism>
<keyword evidence="2" id="KW-0732">Signal</keyword>
<proteinExistence type="predicted"/>
<gene>
    <name evidence="3" type="ORF">AKJ09_08582</name>
</gene>
<dbReference type="Proteomes" id="UP000064967">
    <property type="component" value="Chromosome"/>
</dbReference>
<dbReference type="AlphaFoldDB" id="A0A0K1Q865"/>
<feature type="region of interest" description="Disordered" evidence="1">
    <location>
        <begin position="70"/>
        <end position="108"/>
    </location>
</feature>
<evidence type="ECO:0000313" key="3">
    <source>
        <dbReference type="EMBL" id="AKV01919.1"/>
    </source>
</evidence>
<protein>
    <submittedName>
        <fullName evidence="3">Uncharacterized protein</fullName>
    </submittedName>
</protein>
<dbReference type="KEGG" id="llu:AKJ09_08582"/>
<evidence type="ECO:0000313" key="4">
    <source>
        <dbReference type="Proteomes" id="UP000064967"/>
    </source>
</evidence>
<sequence>MRRFEALARRCGDRMTAARLAMVCMSALVLAAAGSAFALARPQAPDVPAPIAESAPVDARIDARVEPRVEVDANMGANTGANDSAGARVHRKPTAAPRAASAARAGRR</sequence>
<keyword evidence="4" id="KW-1185">Reference proteome</keyword>
<feature type="compositionally biased region" description="Low complexity" evidence="1">
    <location>
        <begin position="95"/>
        <end position="108"/>
    </location>
</feature>
<dbReference type="STRING" id="1391654.AKJ09_08582"/>
<feature type="signal peptide" evidence="2">
    <location>
        <begin position="1"/>
        <end position="40"/>
    </location>
</feature>